<feature type="transmembrane region" description="Helical" evidence="2">
    <location>
        <begin position="282"/>
        <end position="308"/>
    </location>
</feature>
<keyword evidence="2" id="KW-1133">Transmembrane helix</keyword>
<gene>
    <name evidence="3" type="ORF">GCM10010339_86250</name>
</gene>
<organism evidence="3 4">
    <name type="scientific">Streptomyces alanosinicus</name>
    <dbReference type="NCBI Taxonomy" id="68171"/>
    <lineage>
        <taxon>Bacteria</taxon>
        <taxon>Bacillati</taxon>
        <taxon>Actinomycetota</taxon>
        <taxon>Actinomycetes</taxon>
        <taxon>Kitasatosporales</taxon>
        <taxon>Streptomycetaceae</taxon>
        <taxon>Streptomyces</taxon>
    </lineage>
</organism>
<reference evidence="3" key="1">
    <citation type="journal article" date="2014" name="Int. J. Syst. Evol. Microbiol.">
        <title>Complete genome sequence of Corynebacterium casei LMG S-19264T (=DSM 44701T), isolated from a smear-ripened cheese.</title>
        <authorList>
            <consortium name="US DOE Joint Genome Institute (JGI-PGF)"/>
            <person name="Walter F."/>
            <person name="Albersmeier A."/>
            <person name="Kalinowski J."/>
            <person name="Ruckert C."/>
        </authorList>
    </citation>
    <scope>NUCLEOTIDE SEQUENCE</scope>
    <source>
        <strain evidence="3">JCM 4714</strain>
    </source>
</reference>
<evidence type="ECO:0000256" key="2">
    <source>
        <dbReference type="SAM" id="Phobius"/>
    </source>
</evidence>
<dbReference type="AlphaFoldDB" id="A0A919D882"/>
<comment type="caution">
    <text evidence="3">The sequence shown here is derived from an EMBL/GenBank/DDBJ whole genome shotgun (WGS) entry which is preliminary data.</text>
</comment>
<feature type="region of interest" description="Disordered" evidence="1">
    <location>
        <begin position="1"/>
        <end position="25"/>
    </location>
</feature>
<feature type="transmembrane region" description="Helical" evidence="2">
    <location>
        <begin position="98"/>
        <end position="116"/>
    </location>
</feature>
<evidence type="ECO:0000313" key="3">
    <source>
        <dbReference type="EMBL" id="GHE14672.1"/>
    </source>
</evidence>
<reference evidence="3" key="2">
    <citation type="submission" date="2020-09" db="EMBL/GenBank/DDBJ databases">
        <authorList>
            <person name="Sun Q."/>
            <person name="Ohkuma M."/>
        </authorList>
    </citation>
    <scope>NUCLEOTIDE SEQUENCE</scope>
    <source>
        <strain evidence="3">JCM 4714</strain>
    </source>
</reference>
<evidence type="ECO:0000313" key="4">
    <source>
        <dbReference type="Proteomes" id="UP000655443"/>
    </source>
</evidence>
<accession>A0A919D882</accession>
<keyword evidence="4" id="KW-1185">Reference proteome</keyword>
<dbReference type="InterPro" id="IPR033459">
    <property type="entry name" value="AveC-like"/>
</dbReference>
<feature type="transmembrane region" description="Helical" evidence="2">
    <location>
        <begin position="70"/>
        <end position="91"/>
    </location>
</feature>
<name>A0A919D882_9ACTN</name>
<keyword evidence="2" id="KW-0472">Membrane</keyword>
<sequence length="323" mass="35908">MNPHRTDQIDAPASRTRPRRGTRLSPAAAWATTGTAFLAVQTWVIVRWLADGDVSPTRPPEYGLSPARQAVFTTGEVAVVLAVIVCAWWIIRDLRRKGQVTIHAALFIGYGSAHWMDPVMNYRHWGFANTNATLHVTSWAPYLPGWSGPERLPQPLIFATGLFFPLLILWIWLALGLAHKLAALRPHWGRLRLAAALLPPVMALDAIAESLLIHVGAFAYVGASPRYSLFGGHWYQLPLAEPLLCSVLFVLPTALLIVTAQTQGREVPLFSGTQHMAGTRRVWMRLLSGIGFTHMTLLLWLVAISFFLQHPTIPQDTPPFLRM</sequence>
<feature type="transmembrane region" description="Helical" evidence="2">
    <location>
        <begin position="27"/>
        <end position="50"/>
    </location>
</feature>
<dbReference type="Proteomes" id="UP000655443">
    <property type="component" value="Unassembled WGS sequence"/>
</dbReference>
<feature type="transmembrane region" description="Helical" evidence="2">
    <location>
        <begin position="240"/>
        <end position="261"/>
    </location>
</feature>
<dbReference type="Pfam" id="PF17198">
    <property type="entry name" value="AveC_like"/>
    <property type="match status" value="1"/>
</dbReference>
<dbReference type="EMBL" id="BMVG01000052">
    <property type="protein sequence ID" value="GHE14672.1"/>
    <property type="molecule type" value="Genomic_DNA"/>
</dbReference>
<feature type="transmembrane region" description="Helical" evidence="2">
    <location>
        <begin position="156"/>
        <end position="175"/>
    </location>
</feature>
<feature type="transmembrane region" description="Helical" evidence="2">
    <location>
        <begin position="196"/>
        <end position="220"/>
    </location>
</feature>
<keyword evidence="2" id="KW-0812">Transmembrane</keyword>
<proteinExistence type="predicted"/>
<protein>
    <recommendedName>
        <fullName evidence="5">Spirocyclase, AveC family</fullName>
    </recommendedName>
</protein>
<dbReference type="RefSeq" id="WP_189958992.1">
    <property type="nucleotide sequence ID" value="NZ_BMVG01000052.1"/>
</dbReference>
<evidence type="ECO:0000256" key="1">
    <source>
        <dbReference type="SAM" id="MobiDB-lite"/>
    </source>
</evidence>
<evidence type="ECO:0008006" key="5">
    <source>
        <dbReference type="Google" id="ProtNLM"/>
    </source>
</evidence>